<dbReference type="InterPro" id="IPR056125">
    <property type="entry name" value="DUF7708"/>
</dbReference>
<comment type="caution">
    <text evidence="3">The sequence shown here is derived from an EMBL/GenBank/DDBJ whole genome shotgun (WGS) entry which is preliminary data.</text>
</comment>
<accession>A0A9P4UCI8</accession>
<feature type="region of interest" description="Disordered" evidence="1">
    <location>
        <begin position="510"/>
        <end position="540"/>
    </location>
</feature>
<keyword evidence="4" id="KW-1185">Reference proteome</keyword>
<evidence type="ECO:0000259" key="2">
    <source>
        <dbReference type="Pfam" id="PF24809"/>
    </source>
</evidence>
<dbReference type="Proteomes" id="UP000799764">
    <property type="component" value="Unassembled WGS sequence"/>
</dbReference>
<dbReference type="OrthoDB" id="61900at2759"/>
<name>A0A9P4UCI8_9PLEO</name>
<feature type="compositionally biased region" description="Basic residues" evidence="1">
    <location>
        <begin position="510"/>
        <end position="521"/>
    </location>
</feature>
<organism evidence="3 4">
    <name type="scientific">Karstenula rhodostoma CBS 690.94</name>
    <dbReference type="NCBI Taxonomy" id="1392251"/>
    <lineage>
        <taxon>Eukaryota</taxon>
        <taxon>Fungi</taxon>
        <taxon>Dikarya</taxon>
        <taxon>Ascomycota</taxon>
        <taxon>Pezizomycotina</taxon>
        <taxon>Dothideomycetes</taxon>
        <taxon>Pleosporomycetidae</taxon>
        <taxon>Pleosporales</taxon>
        <taxon>Massarineae</taxon>
        <taxon>Didymosphaeriaceae</taxon>
        <taxon>Karstenula</taxon>
    </lineage>
</organism>
<evidence type="ECO:0000313" key="3">
    <source>
        <dbReference type="EMBL" id="KAF2446764.1"/>
    </source>
</evidence>
<sequence length="540" mass="60780">MTTQQQELSEGWVGCSSTTTTGNSAAGSYKLATLHFGSGLTQDKRKVDFAKQSASLQDLENIVKTARDNYASSRNKKTGKWLERFSSRLIYYGNIFDILSQHHPEYVALAWGAMKFLFVAFLNHEGVIAGIAKGLARIADALPRIELATILYPTTRMTDAVEGLYAHIIRFLIRAHDWYREGTLRHIVHSVTRPADLRYHDVLENIEAGSRNIEQLAIAGSQVELRQMHTILKLMADRVERSESTILEMRCMMINHQAINSSSLVDTNQKVSDLQFSEMVRITAELSSFDPLESYSQAVMVRNLRRQNQRVNVSNAFWQSPTLRKFAESPEPSLMLVKGTFQERGALRDAAVRVTEELKSMNITTIWAVKAQMSDRATKTLNPLDVLKSLVAQALTLGDSAHSQKSTALRCTQLRTAATSKQWLEILGAVLADLCRETYIVLELDILLLPLSATSSTDEVIALFFNLLRELTGRGNKSVVKVLIVTSRPWTPLPQATNVFVETMLTGHFPRAKPHTNHRRKQESTPLYKTALRTPRRQVR</sequence>
<reference evidence="3" key="1">
    <citation type="journal article" date="2020" name="Stud. Mycol.">
        <title>101 Dothideomycetes genomes: a test case for predicting lifestyles and emergence of pathogens.</title>
        <authorList>
            <person name="Haridas S."/>
            <person name="Albert R."/>
            <person name="Binder M."/>
            <person name="Bloem J."/>
            <person name="Labutti K."/>
            <person name="Salamov A."/>
            <person name="Andreopoulos B."/>
            <person name="Baker S."/>
            <person name="Barry K."/>
            <person name="Bills G."/>
            <person name="Bluhm B."/>
            <person name="Cannon C."/>
            <person name="Castanera R."/>
            <person name="Culley D."/>
            <person name="Daum C."/>
            <person name="Ezra D."/>
            <person name="Gonzalez J."/>
            <person name="Henrissat B."/>
            <person name="Kuo A."/>
            <person name="Liang C."/>
            <person name="Lipzen A."/>
            <person name="Lutzoni F."/>
            <person name="Magnuson J."/>
            <person name="Mondo S."/>
            <person name="Nolan M."/>
            <person name="Ohm R."/>
            <person name="Pangilinan J."/>
            <person name="Park H.-J."/>
            <person name="Ramirez L."/>
            <person name="Alfaro M."/>
            <person name="Sun H."/>
            <person name="Tritt A."/>
            <person name="Yoshinaga Y."/>
            <person name="Zwiers L.-H."/>
            <person name="Turgeon B."/>
            <person name="Goodwin S."/>
            <person name="Spatafora J."/>
            <person name="Crous P."/>
            <person name="Grigoriev I."/>
        </authorList>
    </citation>
    <scope>NUCLEOTIDE SEQUENCE</scope>
    <source>
        <strain evidence="3">CBS 690.94</strain>
    </source>
</reference>
<proteinExistence type="predicted"/>
<evidence type="ECO:0000256" key="1">
    <source>
        <dbReference type="SAM" id="MobiDB-lite"/>
    </source>
</evidence>
<gene>
    <name evidence="3" type="ORF">P171DRAFT_429713</name>
</gene>
<dbReference type="Pfam" id="PF24809">
    <property type="entry name" value="DUF7708"/>
    <property type="match status" value="1"/>
</dbReference>
<feature type="domain" description="DUF7708" evidence="2">
    <location>
        <begin position="80"/>
        <end position="225"/>
    </location>
</feature>
<dbReference type="EMBL" id="MU001497">
    <property type="protein sequence ID" value="KAF2446764.1"/>
    <property type="molecule type" value="Genomic_DNA"/>
</dbReference>
<dbReference type="AlphaFoldDB" id="A0A9P4UCI8"/>
<protein>
    <recommendedName>
        <fullName evidence="2">DUF7708 domain-containing protein</fullName>
    </recommendedName>
</protein>
<evidence type="ECO:0000313" key="4">
    <source>
        <dbReference type="Proteomes" id="UP000799764"/>
    </source>
</evidence>